<dbReference type="InterPro" id="IPR057008">
    <property type="entry name" value="SpoVR-like_C"/>
</dbReference>
<proteinExistence type="predicted"/>
<dbReference type="EMBL" id="JAGGLG010000003">
    <property type="protein sequence ID" value="MBP2017194.1"/>
    <property type="molecule type" value="Genomic_DNA"/>
</dbReference>
<keyword evidence="4" id="KW-1185">Reference proteome</keyword>
<dbReference type="InterPro" id="IPR056174">
    <property type="entry name" value="SpoVR_N"/>
</dbReference>
<evidence type="ECO:0000313" key="3">
    <source>
        <dbReference type="EMBL" id="MBP2017194.1"/>
    </source>
</evidence>
<dbReference type="InterPro" id="IPR007390">
    <property type="entry name" value="Spore_V_R"/>
</dbReference>
<dbReference type="PANTHER" id="PTHR30029:SF2">
    <property type="entry name" value="STAGE V SPORULATION PROTEIN R"/>
    <property type="match status" value="1"/>
</dbReference>
<evidence type="ECO:0000259" key="1">
    <source>
        <dbReference type="Pfam" id="PF04293"/>
    </source>
</evidence>
<reference evidence="3 4" key="1">
    <citation type="submission" date="2021-03" db="EMBL/GenBank/DDBJ databases">
        <title>Genomic Encyclopedia of Type Strains, Phase IV (KMG-IV): sequencing the most valuable type-strain genomes for metagenomic binning, comparative biology and taxonomic classification.</title>
        <authorList>
            <person name="Goeker M."/>
        </authorList>
    </citation>
    <scope>NUCLEOTIDE SEQUENCE [LARGE SCALE GENOMIC DNA]</scope>
    <source>
        <strain evidence="3 4">DSM 27138</strain>
    </source>
</reference>
<dbReference type="PANTHER" id="PTHR30029">
    <property type="entry name" value="STAGE V SPORULATION PROTEIN R"/>
    <property type="match status" value="1"/>
</dbReference>
<dbReference type="Pfam" id="PF04293">
    <property type="entry name" value="SpoVR"/>
    <property type="match status" value="2"/>
</dbReference>
<evidence type="ECO:0000313" key="4">
    <source>
        <dbReference type="Proteomes" id="UP001519289"/>
    </source>
</evidence>
<dbReference type="Pfam" id="PF24755">
    <property type="entry name" value="SpoVR_C"/>
    <property type="match status" value="1"/>
</dbReference>
<feature type="domain" description="SpoVR-like C-terminal" evidence="2">
    <location>
        <begin position="352"/>
        <end position="397"/>
    </location>
</feature>
<sequence length="417" mass="48592">MAVVRRQPVSDQDLERLARAIEEIVGHARAMGLDFFEMRYEICPPDVLYTFGAYGMPTRFSHWSFGKAYHLLKSQADLGITRIYELVINADPCHAFLLESNSLLENMMVAAHVLAHADFFKNNWRFRETNRQMIHAMSAFAERVRQYERRVGRERVERFLDAGLAVAEQVDPFPSTRPDPRRDLPRFLLDHASGLEEWQRDILSSLREEALYFRPQMETKILNEGWASLWHARIMRHLDLTPAESLEFARLHAAVLAPHPFQLNPYRLGYHLLESIEARYGRDALFEARTVETDLSLVRNHLTPELCEELGLYVYAKQGGRWQVQDTGWEAVRDALVRQLENCGLPYIYAEDDNYQRRGELYLRHGYDGVELDVTHLHQALRHVHHIWGRPVHLETVCDGRRTLYTCDGENVESRAL</sequence>
<name>A0ABS4JRW0_9FIRM</name>
<dbReference type="Proteomes" id="UP001519289">
    <property type="component" value="Unassembled WGS sequence"/>
</dbReference>
<organism evidence="3 4">
    <name type="scientific">Symbiobacterium terraclitae</name>
    <dbReference type="NCBI Taxonomy" id="557451"/>
    <lineage>
        <taxon>Bacteria</taxon>
        <taxon>Bacillati</taxon>
        <taxon>Bacillota</taxon>
        <taxon>Clostridia</taxon>
        <taxon>Eubacteriales</taxon>
        <taxon>Symbiobacteriaceae</taxon>
        <taxon>Symbiobacterium</taxon>
    </lineage>
</organism>
<feature type="domain" description="SpoVR protein-like N-terminal" evidence="1">
    <location>
        <begin position="178"/>
        <end position="343"/>
    </location>
</feature>
<protein>
    <submittedName>
        <fullName evidence="3">Stage V sporulation protein R</fullName>
    </submittedName>
</protein>
<evidence type="ECO:0000259" key="2">
    <source>
        <dbReference type="Pfam" id="PF24755"/>
    </source>
</evidence>
<accession>A0ABS4JRW0</accession>
<dbReference type="RefSeq" id="WP_209465343.1">
    <property type="nucleotide sequence ID" value="NZ_JAGGLG010000003.1"/>
</dbReference>
<comment type="caution">
    <text evidence="3">The sequence shown here is derived from an EMBL/GenBank/DDBJ whole genome shotgun (WGS) entry which is preliminary data.</text>
</comment>
<gene>
    <name evidence="3" type="ORF">J2Z79_000568</name>
</gene>
<feature type="domain" description="SpoVR protein-like N-terminal" evidence="1">
    <location>
        <begin position="12"/>
        <end position="175"/>
    </location>
</feature>